<evidence type="ECO:0000256" key="3">
    <source>
        <dbReference type="ARBA" id="ARBA00023127"/>
    </source>
</evidence>
<reference evidence="10" key="1">
    <citation type="journal article" date="2020" name="bioRxiv">
        <title>Hybrid origin of Populus tomentosa Carr. identified through genome sequencing and phylogenomic analysis.</title>
        <authorList>
            <person name="An X."/>
            <person name="Gao K."/>
            <person name="Chen Z."/>
            <person name="Li J."/>
            <person name="Yang X."/>
            <person name="Yang X."/>
            <person name="Zhou J."/>
            <person name="Guo T."/>
            <person name="Zhao T."/>
            <person name="Huang S."/>
            <person name="Miao D."/>
            <person name="Khan W.U."/>
            <person name="Rao P."/>
            <person name="Ye M."/>
            <person name="Lei B."/>
            <person name="Liao W."/>
            <person name="Wang J."/>
            <person name="Ji L."/>
            <person name="Li Y."/>
            <person name="Guo B."/>
            <person name="Mustafa N.S."/>
            <person name="Li S."/>
            <person name="Yun Q."/>
            <person name="Keller S.R."/>
            <person name="Mao J."/>
            <person name="Zhang R."/>
            <person name="Strauss S.H."/>
        </authorList>
    </citation>
    <scope>NUCLEOTIDE SEQUENCE</scope>
    <source>
        <strain evidence="10">GM15</strain>
        <tissue evidence="10">Leaf</tissue>
    </source>
</reference>
<dbReference type="CDD" id="cd20506">
    <property type="entry name" value="CYCLIN_AtCycA-like_rpt2"/>
    <property type="match status" value="1"/>
</dbReference>
<dbReference type="AlphaFoldDB" id="A0A8X8A8X2"/>
<evidence type="ECO:0000256" key="4">
    <source>
        <dbReference type="ARBA" id="ARBA00023306"/>
    </source>
</evidence>
<evidence type="ECO:0000256" key="6">
    <source>
        <dbReference type="SAM" id="MobiDB-lite"/>
    </source>
</evidence>
<evidence type="ECO:0008006" key="12">
    <source>
        <dbReference type="Google" id="ProtNLM"/>
    </source>
</evidence>
<dbReference type="Pfam" id="PF02984">
    <property type="entry name" value="Cyclin_C"/>
    <property type="match status" value="1"/>
</dbReference>
<dbReference type="Proteomes" id="UP000886885">
    <property type="component" value="Chromosome 3A"/>
</dbReference>
<name>A0A8X8A8X2_POPTO</name>
<dbReference type="PANTHER" id="PTHR10177">
    <property type="entry name" value="CYCLINS"/>
    <property type="match status" value="1"/>
</dbReference>
<sequence length="593" mass="66588">MRSHLCVDVTTMLITFVGVSSLFSGFGVYLVFGLLDGYGFNEFFALSGILKVFGHGNLSVFSRLRQVNMKRENVLPSNFRHLNGPITRAAALRASGPMPPLKAPTKQDWKRNLRTNRKRAALDENSTSRPDNADNQCKRRAVLQDVTNVCCENSYASCFSATKIQVVVLSFHALMMPFLDLMAKVAKQAKKVQLDVSKVAPSSALEHPRLKANSKKKIVCRDIKREPYSEVASSTTSEKDVPSQPSGTGEFGTDDPQLPNLCSVVPSHPHHSPKKGTDFLSQIVIAEKCNVSENWKASSDPEFIDIDSDHKDPQLCSLYAADIYNNLRVAELARRSLPTFMETVQQDITQIMRGILVDWLVEVSEEYKLVPDTLYLTSFSFCLPPCWNIFGFGPDRSLVQVLKMETQVLNFFGFQIIAPTAKTFLRRFLRAAQASYKNPSYELEFLADYLAELTLVDYSFLNFLPSVIAASSVFLAGWTLDQTSHPWSPTLEHYTSYKASDLRTTVLALQGLQLNTRGCPLNAIRMKYRQPKLQFSYSVSNSTRCLVPCLNLWRPCLLRNCLKLYSEDKHSGSTFLKVVANINASKEKFLLGF</sequence>
<dbReference type="InterPro" id="IPR039361">
    <property type="entry name" value="Cyclin"/>
</dbReference>
<keyword evidence="7" id="KW-0472">Membrane</keyword>
<evidence type="ECO:0000256" key="5">
    <source>
        <dbReference type="RuleBase" id="RU000383"/>
    </source>
</evidence>
<keyword evidence="11" id="KW-1185">Reference proteome</keyword>
<dbReference type="SMART" id="SM00385">
    <property type="entry name" value="CYCLIN"/>
    <property type="match status" value="1"/>
</dbReference>
<dbReference type="InterPro" id="IPR006671">
    <property type="entry name" value="Cyclin_N"/>
</dbReference>
<evidence type="ECO:0000256" key="1">
    <source>
        <dbReference type="ARBA" id="ARBA00006955"/>
    </source>
</evidence>
<keyword evidence="4" id="KW-0131">Cell cycle</keyword>
<dbReference type="FunFam" id="1.10.472.10:FF:000013">
    <property type="entry name" value="Cyclin A1"/>
    <property type="match status" value="1"/>
</dbReference>
<feature type="region of interest" description="Disordered" evidence="6">
    <location>
        <begin position="229"/>
        <end position="274"/>
    </location>
</feature>
<comment type="caution">
    <text evidence="10">The sequence shown here is derived from an EMBL/GenBank/DDBJ whole genome shotgun (WGS) entry which is preliminary data.</text>
</comment>
<evidence type="ECO:0000256" key="7">
    <source>
        <dbReference type="SAM" id="Phobius"/>
    </source>
</evidence>
<gene>
    <name evidence="10" type="ORF">POTOM_011611</name>
</gene>
<evidence type="ECO:0000313" key="11">
    <source>
        <dbReference type="Proteomes" id="UP000886885"/>
    </source>
</evidence>
<dbReference type="InterPro" id="IPR013763">
    <property type="entry name" value="Cyclin-like_dom"/>
</dbReference>
<dbReference type="Pfam" id="PF00134">
    <property type="entry name" value="Cyclin_N"/>
    <property type="match status" value="1"/>
</dbReference>
<evidence type="ECO:0000259" key="9">
    <source>
        <dbReference type="SMART" id="SM01332"/>
    </source>
</evidence>
<evidence type="ECO:0000313" key="10">
    <source>
        <dbReference type="EMBL" id="KAG6782217.1"/>
    </source>
</evidence>
<keyword evidence="3 5" id="KW-0195">Cyclin</keyword>
<keyword evidence="7" id="KW-1133">Transmembrane helix</keyword>
<accession>A0A8X8A8X2</accession>
<protein>
    <recommendedName>
        <fullName evidence="12">B-like cyclin</fullName>
    </recommendedName>
</protein>
<dbReference type="SMART" id="SM01332">
    <property type="entry name" value="Cyclin_C"/>
    <property type="match status" value="1"/>
</dbReference>
<dbReference type="GO" id="GO:0051301">
    <property type="term" value="P:cell division"/>
    <property type="evidence" value="ECO:0007669"/>
    <property type="project" value="UniProtKB-KW"/>
</dbReference>
<feature type="transmembrane region" description="Helical" evidence="7">
    <location>
        <begin position="12"/>
        <end position="31"/>
    </location>
</feature>
<proteinExistence type="inferred from homology"/>
<organism evidence="10 11">
    <name type="scientific">Populus tomentosa</name>
    <name type="common">Chinese white poplar</name>
    <dbReference type="NCBI Taxonomy" id="118781"/>
    <lineage>
        <taxon>Eukaryota</taxon>
        <taxon>Viridiplantae</taxon>
        <taxon>Streptophyta</taxon>
        <taxon>Embryophyta</taxon>
        <taxon>Tracheophyta</taxon>
        <taxon>Spermatophyta</taxon>
        <taxon>Magnoliopsida</taxon>
        <taxon>eudicotyledons</taxon>
        <taxon>Gunneridae</taxon>
        <taxon>Pentapetalae</taxon>
        <taxon>rosids</taxon>
        <taxon>fabids</taxon>
        <taxon>Malpighiales</taxon>
        <taxon>Salicaceae</taxon>
        <taxon>Saliceae</taxon>
        <taxon>Populus</taxon>
    </lineage>
</organism>
<evidence type="ECO:0000256" key="2">
    <source>
        <dbReference type="ARBA" id="ARBA00022618"/>
    </source>
</evidence>
<keyword evidence="7" id="KW-0812">Transmembrane</keyword>
<dbReference type="EMBL" id="JAAWWB010000005">
    <property type="protein sequence ID" value="KAG6782217.1"/>
    <property type="molecule type" value="Genomic_DNA"/>
</dbReference>
<comment type="similarity">
    <text evidence="1">Belongs to the cyclin family. Cyclin AB subfamily.</text>
</comment>
<feature type="domain" description="Cyclin-like" evidence="8">
    <location>
        <begin position="423"/>
        <end position="511"/>
    </location>
</feature>
<dbReference type="OrthoDB" id="5590282at2759"/>
<dbReference type="InterPro" id="IPR004367">
    <property type="entry name" value="Cyclin_C-dom"/>
</dbReference>
<keyword evidence="2" id="KW-0132">Cell division</keyword>
<evidence type="ECO:0000259" key="8">
    <source>
        <dbReference type="SMART" id="SM00385"/>
    </source>
</evidence>
<feature type="domain" description="Cyclin C-terminal" evidence="9">
    <location>
        <begin position="419"/>
        <end position="542"/>
    </location>
</feature>